<dbReference type="Proteomes" id="UP001143391">
    <property type="component" value="Unassembled WGS sequence"/>
</dbReference>
<dbReference type="Gene3D" id="3.40.50.300">
    <property type="entry name" value="P-loop containing nucleotide triphosphate hydrolases"/>
    <property type="match status" value="1"/>
</dbReference>
<dbReference type="InterPro" id="IPR007734">
    <property type="entry name" value="Heparan_SO4_2-O-STrfase"/>
</dbReference>
<dbReference type="RefSeq" id="WP_275705991.1">
    <property type="nucleotide sequence ID" value="NZ_JANCMW010000004.1"/>
</dbReference>
<proteinExistence type="inferred from homology"/>
<name>A0ABT5Y9Y0_9GAMM</name>
<gene>
    <name evidence="10" type="ORF">NLU14_09505</name>
</gene>
<dbReference type="PANTHER" id="PTHR12129">
    <property type="entry name" value="HEPARAN SULFATE 2-O-SULFOTRANSFERASE"/>
    <property type="match status" value="1"/>
</dbReference>
<evidence type="ECO:0000256" key="6">
    <source>
        <dbReference type="ARBA" id="ARBA00022989"/>
    </source>
</evidence>
<keyword evidence="4" id="KW-0812">Transmembrane</keyword>
<evidence type="ECO:0000256" key="8">
    <source>
        <dbReference type="ARBA" id="ARBA00023136"/>
    </source>
</evidence>
<evidence type="ECO:0000256" key="3">
    <source>
        <dbReference type="ARBA" id="ARBA00022679"/>
    </source>
</evidence>
<evidence type="ECO:0000256" key="2">
    <source>
        <dbReference type="ARBA" id="ARBA00010569"/>
    </source>
</evidence>
<evidence type="ECO:0000313" key="11">
    <source>
        <dbReference type="Proteomes" id="UP001143391"/>
    </source>
</evidence>
<evidence type="ECO:0000256" key="7">
    <source>
        <dbReference type="ARBA" id="ARBA00023034"/>
    </source>
</evidence>
<accession>A0ABT5Y9Y0</accession>
<protein>
    <submittedName>
        <fullName evidence="10">Sulfotransferase family protein</fullName>
    </submittedName>
</protein>
<evidence type="ECO:0000313" key="10">
    <source>
        <dbReference type="EMBL" id="MDF0750467.1"/>
    </source>
</evidence>
<keyword evidence="11" id="KW-1185">Reference proteome</keyword>
<keyword evidence="9" id="KW-0325">Glycoprotein</keyword>
<evidence type="ECO:0000256" key="4">
    <source>
        <dbReference type="ARBA" id="ARBA00022692"/>
    </source>
</evidence>
<keyword evidence="3" id="KW-0808">Transferase</keyword>
<evidence type="ECO:0000256" key="1">
    <source>
        <dbReference type="ARBA" id="ARBA00004323"/>
    </source>
</evidence>
<dbReference type="EMBL" id="JANCMW010000004">
    <property type="protein sequence ID" value="MDF0750467.1"/>
    <property type="molecule type" value="Genomic_DNA"/>
</dbReference>
<comment type="caution">
    <text evidence="10">The sequence shown here is derived from an EMBL/GenBank/DDBJ whole genome shotgun (WGS) entry which is preliminary data.</text>
</comment>
<dbReference type="InterPro" id="IPR027417">
    <property type="entry name" value="P-loop_NTPase"/>
</dbReference>
<evidence type="ECO:0000256" key="9">
    <source>
        <dbReference type="ARBA" id="ARBA00023180"/>
    </source>
</evidence>
<comment type="similarity">
    <text evidence="2">Belongs to the sulfotransferase 3 family.</text>
</comment>
<dbReference type="PANTHER" id="PTHR12129:SF15">
    <property type="entry name" value="URONYL 2-SULFOTRANSFERASE"/>
    <property type="match status" value="1"/>
</dbReference>
<dbReference type="SUPFAM" id="SSF52540">
    <property type="entry name" value="P-loop containing nucleoside triphosphate hydrolases"/>
    <property type="match status" value="1"/>
</dbReference>
<keyword evidence="5" id="KW-0735">Signal-anchor</keyword>
<dbReference type="Pfam" id="PF03567">
    <property type="entry name" value="Sulfotransfer_2"/>
    <property type="match status" value="1"/>
</dbReference>
<keyword evidence="7" id="KW-0333">Golgi apparatus</keyword>
<keyword evidence="8" id="KW-0472">Membrane</keyword>
<dbReference type="InterPro" id="IPR005331">
    <property type="entry name" value="Sulfotransferase"/>
</dbReference>
<comment type="subcellular location">
    <subcellularLocation>
        <location evidence="1">Golgi apparatus membrane</location>
        <topology evidence="1">Single-pass type II membrane protein</topology>
    </subcellularLocation>
</comment>
<sequence length="262" mass="30891">MSWIQNLYNNRNRFKQAIMGKRVVFHHVPKCAGTSVSRALRLRYFLSEESIAAPGTAAVMERQHGPLDFSLLEDFNRIRTFRVELLHYLMWKDIYFIGGHVPFNNKAYDQFQGYKLITVLRDPVERFISEYFYNFQREHQSRIDQDFESYLNSPMGQRNALKFCEYFCGDTELTLDDPAKLVEKAKDNLKHFSVIGFTDDMGRFEADVRRELGIRVSFGMQNKRTTSDTKISEIVTPELRKKVKEMCRFDQEIYDAARSQSR</sequence>
<reference evidence="10" key="1">
    <citation type="submission" date="2022-07" db="EMBL/GenBank/DDBJ databases">
        <title>Marinobacter iranensis a new bacterium isolate from a hipersaline lake in Iran.</title>
        <authorList>
            <person name="Mohammad A.M.A."/>
            <person name="Cristina S.-P."/>
            <person name="Antonio V."/>
        </authorList>
    </citation>
    <scope>NUCLEOTIDE SEQUENCE</scope>
    <source>
        <strain evidence="10">71-i</strain>
    </source>
</reference>
<organism evidence="10 11">
    <name type="scientific">Marinobacter iranensis</name>
    <dbReference type="NCBI Taxonomy" id="2962607"/>
    <lineage>
        <taxon>Bacteria</taxon>
        <taxon>Pseudomonadati</taxon>
        <taxon>Pseudomonadota</taxon>
        <taxon>Gammaproteobacteria</taxon>
        <taxon>Pseudomonadales</taxon>
        <taxon>Marinobacteraceae</taxon>
        <taxon>Marinobacter</taxon>
    </lineage>
</organism>
<evidence type="ECO:0000256" key="5">
    <source>
        <dbReference type="ARBA" id="ARBA00022968"/>
    </source>
</evidence>
<keyword evidence="6" id="KW-1133">Transmembrane helix</keyword>